<evidence type="ECO:0000259" key="2">
    <source>
        <dbReference type="Pfam" id="PF13452"/>
    </source>
</evidence>
<comment type="caution">
    <text evidence="3">The sequence shown here is derived from an EMBL/GenBank/DDBJ whole genome shotgun (WGS) entry which is preliminary data.</text>
</comment>
<dbReference type="Pfam" id="PF13452">
    <property type="entry name" value="FAS1_DH_region"/>
    <property type="match status" value="1"/>
</dbReference>
<dbReference type="InterPro" id="IPR016709">
    <property type="entry name" value="HadA-like"/>
</dbReference>
<evidence type="ECO:0000313" key="4">
    <source>
        <dbReference type="Proteomes" id="UP000243589"/>
    </source>
</evidence>
<feature type="domain" description="FAS1-like dehydratase" evidence="2">
    <location>
        <begin position="9"/>
        <end position="136"/>
    </location>
</feature>
<keyword evidence="4" id="KW-1185">Reference proteome</keyword>
<dbReference type="EMBL" id="LQQC01000010">
    <property type="protein sequence ID" value="KXZ58561.1"/>
    <property type="molecule type" value="Genomic_DNA"/>
</dbReference>
<name>A0A150H954_9MICO</name>
<dbReference type="GO" id="GO:0019171">
    <property type="term" value="F:(3R)-hydroxyacyl-[acyl-carrier-protein] dehydratase activity"/>
    <property type="evidence" value="ECO:0007669"/>
    <property type="project" value="TreeGrafter"/>
</dbReference>
<proteinExistence type="inferred from homology"/>
<accession>A0A150H954</accession>
<dbReference type="Gene3D" id="3.10.129.10">
    <property type="entry name" value="Hotdog Thioesterase"/>
    <property type="match status" value="1"/>
</dbReference>
<dbReference type="PANTHER" id="PTHR43437:SF3">
    <property type="entry name" value="HYDROXYACYL-THIOESTER DEHYDRATASE TYPE 2, MITOCHONDRIAL"/>
    <property type="match status" value="1"/>
</dbReference>
<dbReference type="SUPFAM" id="SSF54637">
    <property type="entry name" value="Thioesterase/thiol ester dehydrase-isomerase"/>
    <property type="match status" value="1"/>
</dbReference>
<dbReference type="InterPro" id="IPR039569">
    <property type="entry name" value="FAS1-like_DH_region"/>
</dbReference>
<dbReference type="PATRIC" id="fig|479117.4.peg.1597"/>
<dbReference type="HAMAP" id="MF_00799">
    <property type="entry name" value="UPF0336"/>
    <property type="match status" value="1"/>
</dbReference>
<dbReference type="RefSeq" id="WP_062022134.1">
    <property type="nucleotide sequence ID" value="NZ_LQQC01000010.1"/>
</dbReference>
<organism evidence="3 4">
    <name type="scientific">Brevibacterium ravenspurgense</name>
    <dbReference type="NCBI Taxonomy" id="479117"/>
    <lineage>
        <taxon>Bacteria</taxon>
        <taxon>Bacillati</taxon>
        <taxon>Actinomycetota</taxon>
        <taxon>Actinomycetes</taxon>
        <taxon>Micrococcales</taxon>
        <taxon>Brevibacteriaceae</taxon>
        <taxon>Brevibacterium</taxon>
    </lineage>
</organism>
<protein>
    <recommendedName>
        <fullName evidence="1">UPF0336 protein Bravens_01613</fullName>
    </recommendedName>
</protein>
<comment type="similarity">
    <text evidence="1">Belongs to the UPF0336 family.</text>
</comment>
<dbReference type="AlphaFoldDB" id="A0A150H954"/>
<dbReference type="Proteomes" id="UP000243589">
    <property type="component" value="Unassembled WGS sequence"/>
</dbReference>
<evidence type="ECO:0000313" key="3">
    <source>
        <dbReference type="EMBL" id="KXZ58561.1"/>
    </source>
</evidence>
<dbReference type="InterPro" id="IPR050965">
    <property type="entry name" value="UPF0336/Enoyl-CoA_hydratase"/>
</dbReference>
<sequence>MAVNTELQGAEYRLPQPYVVSREAIAEFARATGAEHPAHTDIDAARAAGYADLVAPPTFAVIPAQRSEQRYISDENSGIDFSRVVHGGEQFTYSRPIVAGDELECVTHVDGLREAGGHAMITTRTELTAAGDHVATVTSTIVVRGGDDD</sequence>
<dbReference type="PANTHER" id="PTHR43437">
    <property type="entry name" value="HYDROXYACYL-THIOESTER DEHYDRATASE TYPE 2, MITOCHONDRIAL-RELATED"/>
    <property type="match status" value="1"/>
</dbReference>
<gene>
    <name evidence="3" type="ORF">Bravens_01613</name>
</gene>
<dbReference type="GO" id="GO:0006633">
    <property type="term" value="P:fatty acid biosynthetic process"/>
    <property type="evidence" value="ECO:0007669"/>
    <property type="project" value="TreeGrafter"/>
</dbReference>
<evidence type="ECO:0000256" key="1">
    <source>
        <dbReference type="HAMAP-Rule" id="MF_00799"/>
    </source>
</evidence>
<dbReference type="InterPro" id="IPR029069">
    <property type="entry name" value="HotDog_dom_sf"/>
</dbReference>
<reference evidence="3 4" key="1">
    <citation type="submission" date="2016-01" db="EMBL/GenBank/DDBJ databases">
        <title>Use of Whole Genome Sequencing to ascertain that Brevibacterium massiliense (Roux, Raoult 2009) is a later heterotypic synonym of Brevibacterium ravenspurgense (Mages 2008).</title>
        <authorList>
            <person name="Bernier A.-M."/>
            <person name="Burdz T."/>
            <person name="Huynh C."/>
            <person name="Pachecho A.L."/>
            <person name="Wiebe D."/>
            <person name="Bonner C."/>
            <person name="Bernard K."/>
        </authorList>
    </citation>
    <scope>NUCLEOTIDE SEQUENCE [LARGE SCALE GENOMIC DNA]</scope>
    <source>
        <strain evidence="3 4">CCUG56047</strain>
    </source>
</reference>
<dbReference type="PIRSF" id="PIRSF018072">
    <property type="entry name" value="UCP018072"/>
    <property type="match status" value="1"/>
</dbReference>
<dbReference type="CDD" id="cd03441">
    <property type="entry name" value="R_hydratase_like"/>
    <property type="match status" value="1"/>
</dbReference>